<organism evidence="4 5">
    <name type="scientific">Phaeovibrio sulfidiphilus</name>
    <dbReference type="NCBI Taxonomy" id="1220600"/>
    <lineage>
        <taxon>Bacteria</taxon>
        <taxon>Pseudomonadati</taxon>
        <taxon>Pseudomonadota</taxon>
        <taxon>Alphaproteobacteria</taxon>
        <taxon>Rhodospirillales</taxon>
        <taxon>Rhodospirillaceae</taxon>
        <taxon>Phaeovibrio</taxon>
    </lineage>
</organism>
<dbReference type="RefSeq" id="WP_192533696.1">
    <property type="nucleotide sequence ID" value="NZ_JACZHT010000002.1"/>
</dbReference>
<feature type="compositionally biased region" description="Basic and acidic residues" evidence="2">
    <location>
        <begin position="474"/>
        <end position="484"/>
    </location>
</feature>
<keyword evidence="5" id="KW-1185">Reference proteome</keyword>
<feature type="region of interest" description="Disordered" evidence="2">
    <location>
        <begin position="545"/>
        <end position="572"/>
    </location>
</feature>
<feature type="region of interest" description="Disordered" evidence="2">
    <location>
        <begin position="468"/>
        <end position="500"/>
    </location>
</feature>
<protein>
    <submittedName>
        <fullName evidence="4">Transglycosylase SLT domain-containing protein</fullName>
    </submittedName>
</protein>
<evidence type="ECO:0000256" key="1">
    <source>
        <dbReference type="ARBA" id="ARBA00009387"/>
    </source>
</evidence>
<dbReference type="InterPro" id="IPR008258">
    <property type="entry name" value="Transglycosylase_SLT_dom_1"/>
</dbReference>
<dbReference type="InterPro" id="IPR023346">
    <property type="entry name" value="Lysozyme-like_dom_sf"/>
</dbReference>
<feature type="domain" description="Transglycosylase SLT" evidence="3">
    <location>
        <begin position="30"/>
        <end position="82"/>
    </location>
</feature>
<evidence type="ECO:0000259" key="3">
    <source>
        <dbReference type="Pfam" id="PF01464"/>
    </source>
</evidence>
<comment type="similarity">
    <text evidence="1">Belongs to the virb1 family.</text>
</comment>
<proteinExistence type="inferred from homology"/>
<dbReference type="Pfam" id="PF01464">
    <property type="entry name" value="SLT"/>
    <property type="match status" value="1"/>
</dbReference>
<sequence>MVKDTEQVASLSPTVRLGGAAIDRKVVSGIRAASDRTGVDFRFMLAKARHESDFQTDARNLRSSAQGLYQFTDQTWMEQIKRHGARYGLAHLSDRLSPRPGGGYQADSPEALREILALRRDPAVSAAMAAEYTSQNSTYLERRLGRPAGETDLYMAHFLGPGGAVNFLRAMESTPAASAAAAFPRAAGANRTVFFTPEGVPRSFAEVYEVLDASISSAMSRFGAGSGTAQAQAQAVRWAPPSGLSPNGLDGHSDAPVPVAPVMPQAVRDRRTIAAVVSRYREMMNARPALPSDGMARAGDPVRQAGIRPEPLPGRKAGPAAVPLEAPASGSAAVTAADRSVRAASVSDSGSGFGSGSGEGFVPWPSARRPEAEDMGQGARVFASREGVPFPIAPKPGPEDMALSRDPGAPAATVRPVAPAQGIRLEMASGAGPIPGGLPGMVAADMPSSHVMESAARQYARLVDSVPGEAPRGLADRLVPEDAGTRSTLNTRPGSVDAPSVQAVEETFRPDARVTEIRRRLPPVVSERALGSLSKEERRALFGQVVERPAPPGSDAASVPAGEGEVSPSGGVMAWIRRIRGDGSSGPPA</sequence>
<feature type="region of interest" description="Disordered" evidence="2">
    <location>
        <begin position="289"/>
        <end position="323"/>
    </location>
</feature>
<evidence type="ECO:0000256" key="2">
    <source>
        <dbReference type="SAM" id="MobiDB-lite"/>
    </source>
</evidence>
<dbReference type="EMBL" id="JACZHT010000002">
    <property type="protein sequence ID" value="MBE1236700.1"/>
    <property type="molecule type" value="Genomic_DNA"/>
</dbReference>
<evidence type="ECO:0000313" key="4">
    <source>
        <dbReference type="EMBL" id="MBE1236700.1"/>
    </source>
</evidence>
<dbReference type="Gene3D" id="1.10.530.10">
    <property type="match status" value="1"/>
</dbReference>
<evidence type="ECO:0000313" key="5">
    <source>
        <dbReference type="Proteomes" id="UP000631034"/>
    </source>
</evidence>
<dbReference type="SUPFAM" id="SSF53955">
    <property type="entry name" value="Lysozyme-like"/>
    <property type="match status" value="1"/>
</dbReference>
<name>A0A8J6YL51_9PROT</name>
<gene>
    <name evidence="4" type="ORF">IHV25_03410</name>
</gene>
<dbReference type="AlphaFoldDB" id="A0A8J6YL51"/>
<reference evidence="4" key="1">
    <citation type="submission" date="2020-10" db="EMBL/GenBank/DDBJ databases">
        <title>Genome sequence of the unusual species of purple photosynthetic bacteria, Phaeovibrio sulfidiphilus DSM 23193, type strain.</title>
        <authorList>
            <person name="Kyndt J.A."/>
            <person name="Meyer T.E."/>
        </authorList>
    </citation>
    <scope>NUCLEOTIDE SEQUENCE</scope>
    <source>
        <strain evidence="4">DSM 23193</strain>
    </source>
</reference>
<accession>A0A8J6YL51</accession>
<comment type="caution">
    <text evidence="4">The sequence shown here is derived from an EMBL/GenBank/DDBJ whole genome shotgun (WGS) entry which is preliminary data.</text>
</comment>
<dbReference type="Proteomes" id="UP000631034">
    <property type="component" value="Unassembled WGS sequence"/>
</dbReference>